<dbReference type="Proteomes" id="UP000022910">
    <property type="component" value="Unassembled WGS sequence"/>
</dbReference>
<comment type="caution">
    <text evidence="2">The sequence shown here is derived from an EMBL/GenBank/DDBJ whole genome shotgun (WGS) entry which is preliminary data.</text>
</comment>
<proteinExistence type="predicted"/>
<keyword evidence="3" id="KW-1185">Reference proteome</keyword>
<sequence>MTGADLLTPGATDRDVNLGTPEVPETNPNPDPGTGTPGTVAVSNWGEFSDPGFQLPPLEVPSIPTVPELIDQLANPLQAIIPTPPAGGVACPPMPWFMGQEVTQHCGALAQMQPWLGNLSRLFGNVAAFFIVIRD</sequence>
<feature type="region of interest" description="Disordered" evidence="1">
    <location>
        <begin position="1"/>
        <end position="38"/>
    </location>
</feature>
<dbReference type="AlphaFoldDB" id="A0A015JZS3"/>
<name>A0A015JZS3_RHIIW</name>
<reference evidence="2 3" key="1">
    <citation type="submission" date="2014-02" db="EMBL/GenBank/DDBJ databases">
        <title>Single nucleus genome sequencing reveals high similarity among nuclei of an endomycorrhizal fungus.</title>
        <authorList>
            <person name="Lin K."/>
            <person name="Geurts R."/>
            <person name="Zhang Z."/>
            <person name="Limpens E."/>
            <person name="Saunders D.G."/>
            <person name="Mu D."/>
            <person name="Pang E."/>
            <person name="Cao H."/>
            <person name="Cha H."/>
            <person name="Lin T."/>
            <person name="Zhou Q."/>
            <person name="Shang Y."/>
            <person name="Li Y."/>
            <person name="Ivanov S."/>
            <person name="Sharma T."/>
            <person name="Velzen R.V."/>
            <person name="Ruijter N.D."/>
            <person name="Aanen D.K."/>
            <person name="Win J."/>
            <person name="Kamoun S."/>
            <person name="Bisseling T."/>
            <person name="Huang S."/>
        </authorList>
    </citation>
    <scope>NUCLEOTIDE SEQUENCE [LARGE SCALE GENOMIC DNA]</scope>
    <source>
        <strain evidence="3">DAOM197198w</strain>
    </source>
</reference>
<evidence type="ECO:0000313" key="2">
    <source>
        <dbReference type="EMBL" id="EXX75032.1"/>
    </source>
</evidence>
<protein>
    <submittedName>
        <fullName evidence="2">Uncharacterized protein</fullName>
    </submittedName>
</protein>
<gene>
    <name evidence="2" type="ORF">RirG_045460</name>
</gene>
<dbReference type="HOGENOM" id="CLU_1886874_0_0_1"/>
<accession>A0A015JZS3</accession>
<dbReference type="EMBL" id="JEMT01012619">
    <property type="protein sequence ID" value="EXX75032.1"/>
    <property type="molecule type" value="Genomic_DNA"/>
</dbReference>
<evidence type="ECO:0000313" key="3">
    <source>
        <dbReference type="Proteomes" id="UP000022910"/>
    </source>
</evidence>
<evidence type="ECO:0000256" key="1">
    <source>
        <dbReference type="SAM" id="MobiDB-lite"/>
    </source>
</evidence>
<organism evidence="2 3">
    <name type="scientific">Rhizophagus irregularis (strain DAOM 197198w)</name>
    <name type="common">Glomus intraradices</name>
    <dbReference type="NCBI Taxonomy" id="1432141"/>
    <lineage>
        <taxon>Eukaryota</taxon>
        <taxon>Fungi</taxon>
        <taxon>Fungi incertae sedis</taxon>
        <taxon>Mucoromycota</taxon>
        <taxon>Glomeromycotina</taxon>
        <taxon>Glomeromycetes</taxon>
        <taxon>Glomerales</taxon>
        <taxon>Glomeraceae</taxon>
        <taxon>Rhizophagus</taxon>
    </lineage>
</organism>
<feature type="compositionally biased region" description="Low complexity" evidence="1">
    <location>
        <begin position="26"/>
        <end position="38"/>
    </location>
</feature>